<evidence type="ECO:0000256" key="2">
    <source>
        <dbReference type="ARBA" id="ARBA00004167"/>
    </source>
</evidence>
<dbReference type="PANTHER" id="PTHR46300">
    <property type="entry name" value="P450, PUTATIVE (EUROFUNG)-RELATED-RELATED"/>
    <property type="match status" value="1"/>
</dbReference>
<evidence type="ECO:0000256" key="14">
    <source>
        <dbReference type="RuleBase" id="RU000461"/>
    </source>
</evidence>
<keyword evidence="7 13" id="KW-0479">Metal-binding</keyword>
<accession>A0A4R0RA27</accession>
<keyword evidence="5 13" id="KW-0349">Heme</keyword>
<dbReference type="InterPro" id="IPR001128">
    <property type="entry name" value="Cyt_P450"/>
</dbReference>
<comment type="pathway">
    <text evidence="3">Secondary metabolite biosynthesis.</text>
</comment>
<dbReference type="EMBL" id="RWJN01000244">
    <property type="protein sequence ID" value="TCD64292.1"/>
    <property type="molecule type" value="Genomic_DNA"/>
</dbReference>
<evidence type="ECO:0000256" key="4">
    <source>
        <dbReference type="ARBA" id="ARBA00010617"/>
    </source>
</evidence>
<dbReference type="PRINTS" id="PR00385">
    <property type="entry name" value="P450"/>
</dbReference>
<reference evidence="15 16" key="1">
    <citation type="submission" date="2018-11" db="EMBL/GenBank/DDBJ databases">
        <title>Genome assembly of Steccherinum ochraceum LE-BIN_3174, the white-rot fungus of the Steccherinaceae family (The Residual Polyporoid clade, Polyporales, Basidiomycota).</title>
        <authorList>
            <person name="Fedorova T.V."/>
            <person name="Glazunova O.A."/>
            <person name="Landesman E.O."/>
            <person name="Moiseenko K.V."/>
            <person name="Psurtseva N.V."/>
            <person name="Savinova O.S."/>
            <person name="Shakhova N.V."/>
            <person name="Tyazhelova T.V."/>
            <person name="Vasina D.V."/>
        </authorList>
    </citation>
    <scope>NUCLEOTIDE SEQUENCE [LARGE SCALE GENOMIC DNA]</scope>
    <source>
        <strain evidence="15 16">LE-BIN_3174</strain>
    </source>
</reference>
<dbReference type="AlphaFoldDB" id="A0A4R0RA27"/>
<dbReference type="InterPro" id="IPR017972">
    <property type="entry name" value="Cyt_P450_CS"/>
</dbReference>
<dbReference type="Pfam" id="PF00067">
    <property type="entry name" value="p450"/>
    <property type="match status" value="1"/>
</dbReference>
<dbReference type="InterPro" id="IPR002401">
    <property type="entry name" value="Cyt_P450_E_grp-I"/>
</dbReference>
<dbReference type="PRINTS" id="PR00463">
    <property type="entry name" value="EP450I"/>
</dbReference>
<dbReference type="CDD" id="cd11065">
    <property type="entry name" value="CYP64-like"/>
    <property type="match status" value="1"/>
</dbReference>
<dbReference type="GO" id="GO:0005506">
    <property type="term" value="F:iron ion binding"/>
    <property type="evidence" value="ECO:0007669"/>
    <property type="project" value="InterPro"/>
</dbReference>
<organism evidence="15 16">
    <name type="scientific">Steccherinum ochraceum</name>
    <dbReference type="NCBI Taxonomy" id="92696"/>
    <lineage>
        <taxon>Eukaryota</taxon>
        <taxon>Fungi</taxon>
        <taxon>Dikarya</taxon>
        <taxon>Basidiomycota</taxon>
        <taxon>Agaricomycotina</taxon>
        <taxon>Agaricomycetes</taxon>
        <taxon>Polyporales</taxon>
        <taxon>Steccherinaceae</taxon>
        <taxon>Steccherinum</taxon>
    </lineage>
</organism>
<evidence type="ECO:0000256" key="13">
    <source>
        <dbReference type="PIRSR" id="PIRSR602401-1"/>
    </source>
</evidence>
<keyword evidence="8" id="KW-1133">Transmembrane helix</keyword>
<dbReference type="Gene3D" id="1.10.630.10">
    <property type="entry name" value="Cytochrome P450"/>
    <property type="match status" value="1"/>
</dbReference>
<keyword evidence="10 13" id="KW-0408">Iron</keyword>
<evidence type="ECO:0000256" key="5">
    <source>
        <dbReference type="ARBA" id="ARBA00022617"/>
    </source>
</evidence>
<evidence type="ECO:0000256" key="8">
    <source>
        <dbReference type="ARBA" id="ARBA00022989"/>
    </source>
</evidence>
<evidence type="ECO:0000256" key="1">
    <source>
        <dbReference type="ARBA" id="ARBA00001971"/>
    </source>
</evidence>
<dbReference type="GO" id="GO:0016705">
    <property type="term" value="F:oxidoreductase activity, acting on paired donors, with incorporation or reduction of molecular oxygen"/>
    <property type="evidence" value="ECO:0007669"/>
    <property type="project" value="InterPro"/>
</dbReference>
<evidence type="ECO:0000256" key="11">
    <source>
        <dbReference type="ARBA" id="ARBA00023033"/>
    </source>
</evidence>
<dbReference type="SUPFAM" id="SSF48264">
    <property type="entry name" value="Cytochrome P450"/>
    <property type="match status" value="1"/>
</dbReference>
<comment type="cofactor">
    <cofactor evidence="1 13">
        <name>heme</name>
        <dbReference type="ChEBI" id="CHEBI:30413"/>
    </cofactor>
</comment>
<dbReference type="STRING" id="92696.A0A4R0RA27"/>
<keyword evidence="11 14" id="KW-0503">Monooxygenase</keyword>
<dbReference type="PROSITE" id="PS00086">
    <property type="entry name" value="CYTOCHROME_P450"/>
    <property type="match status" value="1"/>
</dbReference>
<comment type="similarity">
    <text evidence="4 14">Belongs to the cytochrome P450 family.</text>
</comment>
<comment type="caution">
    <text evidence="15">The sequence shown here is derived from an EMBL/GenBank/DDBJ whole genome shotgun (WGS) entry which is preliminary data.</text>
</comment>
<evidence type="ECO:0008006" key="17">
    <source>
        <dbReference type="Google" id="ProtNLM"/>
    </source>
</evidence>
<dbReference type="Proteomes" id="UP000292702">
    <property type="component" value="Unassembled WGS sequence"/>
</dbReference>
<gene>
    <name evidence="15" type="ORF">EIP91_004270</name>
</gene>
<evidence type="ECO:0000313" key="16">
    <source>
        <dbReference type="Proteomes" id="UP000292702"/>
    </source>
</evidence>
<feature type="binding site" description="axial binding residue" evidence="13">
    <location>
        <position position="454"/>
    </location>
    <ligand>
        <name>heme</name>
        <dbReference type="ChEBI" id="CHEBI:30413"/>
    </ligand>
    <ligandPart>
        <name>Fe</name>
        <dbReference type="ChEBI" id="CHEBI:18248"/>
    </ligandPart>
</feature>
<keyword evidence="6" id="KW-0812">Transmembrane</keyword>
<evidence type="ECO:0000256" key="9">
    <source>
        <dbReference type="ARBA" id="ARBA00023002"/>
    </source>
</evidence>
<dbReference type="InterPro" id="IPR050364">
    <property type="entry name" value="Cytochrome_P450_fung"/>
</dbReference>
<dbReference type="GO" id="GO:0020037">
    <property type="term" value="F:heme binding"/>
    <property type="evidence" value="ECO:0007669"/>
    <property type="project" value="InterPro"/>
</dbReference>
<dbReference type="GO" id="GO:0004497">
    <property type="term" value="F:monooxygenase activity"/>
    <property type="evidence" value="ECO:0007669"/>
    <property type="project" value="UniProtKB-KW"/>
</dbReference>
<name>A0A4R0RA27_9APHY</name>
<keyword evidence="12" id="KW-0472">Membrane</keyword>
<keyword evidence="9 14" id="KW-0560">Oxidoreductase</keyword>
<evidence type="ECO:0000313" key="15">
    <source>
        <dbReference type="EMBL" id="TCD64292.1"/>
    </source>
</evidence>
<proteinExistence type="inferred from homology"/>
<dbReference type="PANTHER" id="PTHR46300:SF7">
    <property type="entry name" value="P450, PUTATIVE (EUROFUNG)-RELATED"/>
    <property type="match status" value="1"/>
</dbReference>
<evidence type="ECO:0000256" key="7">
    <source>
        <dbReference type="ARBA" id="ARBA00022723"/>
    </source>
</evidence>
<evidence type="ECO:0000256" key="10">
    <source>
        <dbReference type="ARBA" id="ARBA00023004"/>
    </source>
</evidence>
<dbReference type="OrthoDB" id="2789670at2759"/>
<protein>
    <recommendedName>
        <fullName evidence="17">Cytochrome P450-dit2</fullName>
    </recommendedName>
</protein>
<keyword evidence="16" id="KW-1185">Reference proteome</keyword>
<evidence type="ECO:0000256" key="3">
    <source>
        <dbReference type="ARBA" id="ARBA00005179"/>
    </source>
</evidence>
<sequence>MSPRLSAQYVLDKSVESLSDTTKTVMAGIAAVSILLALRGLLGYASSWTSNKGLPLPPGPKRLPIIGNLLDMPRDWPWHTFQRWCEIYGDVIFLKLPRASVLVLGSFEAATDLLEKRSAIYSDKSTTEMLKLMRWEWALPIMPYGPTWRNQRRIAHQYLNYDAVKQYRAVQLDEIRACLSRILESPQHAKEHIHQAIVGIITRAVYGMKIKSLDDPFVDMAEKAASGFALALIPGAYLVDLMPILKYIPSWVPGTKSKRLAEEYSPAVLAKRGDAEPCMVASLVTKLQDQSQDANSAYEQECTARDVAGVLYVAAADTTNAATLIFLMAMALYPDVQKKAQAELDAKVGNKRLPDFDDLSELVYIEAVTLEVLRWIPVAPVGATHRVMEDDVYRGYRIPKGTIIMANGWQILHNPEDYPDPETFKPERFIKDGKINPDVKDPSKIAFGFGRRICPGRHLAYNSLAMMIASLLHVFDIAAGSDESGDPVSLTTESEPGLVIHLKDSPRSFTPRSTTAARIIRESRDDLVA</sequence>
<evidence type="ECO:0000256" key="6">
    <source>
        <dbReference type="ARBA" id="ARBA00022692"/>
    </source>
</evidence>
<comment type="subcellular location">
    <subcellularLocation>
        <location evidence="2">Membrane</location>
        <topology evidence="2">Single-pass membrane protein</topology>
    </subcellularLocation>
</comment>
<dbReference type="InterPro" id="IPR036396">
    <property type="entry name" value="Cyt_P450_sf"/>
</dbReference>
<dbReference type="GO" id="GO:0016020">
    <property type="term" value="C:membrane"/>
    <property type="evidence" value="ECO:0007669"/>
    <property type="project" value="UniProtKB-SubCell"/>
</dbReference>
<evidence type="ECO:0000256" key="12">
    <source>
        <dbReference type="ARBA" id="ARBA00023136"/>
    </source>
</evidence>